<comment type="subcellular location">
    <subcellularLocation>
        <location evidence="1">Virion</location>
    </subcellularLocation>
</comment>
<accession>A0A2A2ZCZ5</accession>
<evidence type="ECO:0000313" key="3">
    <source>
        <dbReference type="EMBL" id="PBA24240.1"/>
    </source>
</evidence>
<dbReference type="NCBIfam" id="TIGR01554">
    <property type="entry name" value="major_cap_HK97"/>
    <property type="match status" value="1"/>
</dbReference>
<sequence>MVNITTPTSPKAFALDVLGLAPEQTIPQSVLITCTSKAGEVEGDEPAVRVPAVNLDDSTGFVPEGDDINEADPDLSELVILTGKVAVLVRLSREQLAQPAALDVISAEIKRSMLAKVDWAFLQQPSPVAPETHPPGGLLAYATAAGTVADNLDAVIDAVAAIEALPAGQVTNIVASPDSWAALSKLKQADTSNMSLIGAGTESPTKTLLSIPVTVTSAMPANKILLVDRNKTLSAYGQLLVARSDDYYFGSDNVAMRATFRFGAGFVDRKAGQILTVGA</sequence>
<feature type="domain" description="Phage capsid-like C-terminal" evidence="2">
    <location>
        <begin position="46"/>
        <end position="271"/>
    </location>
</feature>
<comment type="caution">
    <text evidence="3">The sequence shown here is derived from an EMBL/GenBank/DDBJ whole genome shotgun (WGS) entry which is preliminary data.</text>
</comment>
<gene>
    <name evidence="3" type="ORF">CKJ66_24050</name>
</gene>
<dbReference type="Gene3D" id="3.30.2320.10">
    <property type="entry name" value="hypothetical protein PF0899 domain"/>
    <property type="match status" value="1"/>
</dbReference>
<dbReference type="GeneID" id="75272355"/>
<dbReference type="Proteomes" id="UP000217768">
    <property type="component" value="Unassembled WGS sequence"/>
</dbReference>
<dbReference type="EMBL" id="NSFD01000053">
    <property type="protein sequence ID" value="PBA24240.1"/>
    <property type="molecule type" value="Genomic_DNA"/>
</dbReference>
<organism evidence="3 4">
    <name type="scientific">Mycobacterium avium</name>
    <dbReference type="NCBI Taxonomy" id="1764"/>
    <lineage>
        <taxon>Bacteria</taxon>
        <taxon>Bacillati</taxon>
        <taxon>Actinomycetota</taxon>
        <taxon>Actinomycetes</taxon>
        <taxon>Mycobacteriales</taxon>
        <taxon>Mycobacteriaceae</taxon>
        <taxon>Mycobacterium</taxon>
        <taxon>Mycobacterium avium complex (MAC)</taxon>
    </lineage>
</organism>
<evidence type="ECO:0000259" key="2">
    <source>
        <dbReference type="Pfam" id="PF05065"/>
    </source>
</evidence>
<evidence type="ECO:0000313" key="4">
    <source>
        <dbReference type="Proteomes" id="UP000217768"/>
    </source>
</evidence>
<dbReference type="SUPFAM" id="SSF56563">
    <property type="entry name" value="Major capsid protein gp5"/>
    <property type="match status" value="1"/>
</dbReference>
<name>A0A2A2ZCZ5_MYCAV</name>
<proteinExistence type="predicted"/>
<dbReference type="InterPro" id="IPR024455">
    <property type="entry name" value="Phage_capsid"/>
</dbReference>
<evidence type="ECO:0000256" key="1">
    <source>
        <dbReference type="ARBA" id="ARBA00004328"/>
    </source>
</evidence>
<dbReference type="AlphaFoldDB" id="A0A2A2ZCZ5"/>
<dbReference type="InterPro" id="IPR054612">
    <property type="entry name" value="Phage_capsid-like_C"/>
</dbReference>
<protein>
    <submittedName>
        <fullName evidence="3">Phage major capsid protein</fullName>
    </submittedName>
</protein>
<dbReference type="Gene3D" id="3.30.2400.10">
    <property type="entry name" value="Major capsid protein gp5"/>
    <property type="match status" value="1"/>
</dbReference>
<reference evidence="3 4" key="1">
    <citation type="submission" date="2017-08" db="EMBL/GenBank/DDBJ databases">
        <title>Phylogenetic analysis of Mycobacterium avium complex whole genomes.</title>
        <authorList>
            <person name="Caverly L.J."/>
            <person name="Spilker T."/>
            <person name="Lipuma J."/>
        </authorList>
    </citation>
    <scope>NUCLEOTIDE SEQUENCE [LARGE SCALE GENOMIC DNA]</scope>
    <source>
        <strain evidence="3 4">FLAC0165</strain>
    </source>
</reference>
<dbReference type="RefSeq" id="WP_084020368.1">
    <property type="nucleotide sequence ID" value="NZ_NSEY01000060.1"/>
</dbReference>
<dbReference type="Pfam" id="PF05065">
    <property type="entry name" value="Phage_capsid"/>
    <property type="match status" value="1"/>
</dbReference>